<dbReference type="EMBL" id="CP054842">
    <property type="protein sequence ID" value="QKV55784.1"/>
    <property type="molecule type" value="Genomic_DNA"/>
</dbReference>
<dbReference type="AlphaFoldDB" id="A0A6N1X8R4"/>
<keyword evidence="4" id="KW-1185">Reference proteome</keyword>
<proteinExistence type="predicted"/>
<dbReference type="KEGG" id="aant:HUK68_22885"/>
<feature type="chain" id="PRO_5026917484" evidence="1">
    <location>
        <begin position="30"/>
        <end position="140"/>
    </location>
</feature>
<name>A0A6N1X8R4_9BURK</name>
<protein>
    <submittedName>
        <fullName evidence="3">DUF305 domain-containing protein</fullName>
    </submittedName>
</protein>
<keyword evidence="3" id="KW-0614">Plasmid</keyword>
<sequence length="140" mass="14896">MKKPFLIQKHSVAAALLVAAVAAPFALHAQSGPSSGSKTAGMDHSASDAKMNMQSMMKENNEKMAAVPMTGNADVDFAQMMRIHHQGAIDMAKSLLRDGKDPQMLKMAKDIISAQKKEIAVLDAFLARNSKAASGSAKTR</sequence>
<dbReference type="InterPro" id="IPR005183">
    <property type="entry name" value="DUF305_CopM-like"/>
</dbReference>
<dbReference type="PANTHER" id="PTHR36933">
    <property type="entry name" value="SLL0788 PROTEIN"/>
    <property type="match status" value="1"/>
</dbReference>
<dbReference type="Proteomes" id="UP000509579">
    <property type="component" value="Plasmid unnamed2"/>
</dbReference>
<feature type="signal peptide" evidence="1">
    <location>
        <begin position="1"/>
        <end position="29"/>
    </location>
</feature>
<evidence type="ECO:0000313" key="3">
    <source>
        <dbReference type="EMBL" id="QKV55784.1"/>
    </source>
</evidence>
<gene>
    <name evidence="3" type="ORF">HUK68_22885</name>
</gene>
<accession>A0A6N1X8R4</accession>
<evidence type="ECO:0000313" key="4">
    <source>
        <dbReference type="Proteomes" id="UP000509579"/>
    </source>
</evidence>
<geneLocation type="plasmid" evidence="3 4">
    <name>unnamed2</name>
</geneLocation>
<dbReference type="Gene3D" id="1.20.1260.10">
    <property type="match status" value="1"/>
</dbReference>
<feature type="domain" description="DUF305" evidence="2">
    <location>
        <begin position="29"/>
        <end position="125"/>
    </location>
</feature>
<dbReference type="InterPro" id="IPR012347">
    <property type="entry name" value="Ferritin-like"/>
</dbReference>
<keyword evidence="1" id="KW-0732">Signal</keyword>
<evidence type="ECO:0000256" key="1">
    <source>
        <dbReference type="SAM" id="SignalP"/>
    </source>
</evidence>
<evidence type="ECO:0000259" key="2">
    <source>
        <dbReference type="Pfam" id="PF03713"/>
    </source>
</evidence>
<dbReference type="RefSeq" id="WP_175506563.1">
    <property type="nucleotide sequence ID" value="NZ_CP054842.1"/>
</dbReference>
<reference evidence="3 4" key="1">
    <citation type="submission" date="2020-06" db="EMBL/GenBank/DDBJ databases">
        <title>Acidovorax antarctica sp. nov., isolated from Corinth ice sheet soil, Antarctic Fields Peninsula.</title>
        <authorList>
            <person name="Xu Q."/>
            <person name="Peng F."/>
        </authorList>
    </citation>
    <scope>NUCLEOTIDE SEQUENCE [LARGE SCALE GENOMIC DNA]</scope>
    <source>
        <strain evidence="3 4">16-35-5</strain>
        <plasmid evidence="3 4">unnamed2</plasmid>
    </source>
</reference>
<dbReference type="PANTHER" id="PTHR36933:SF1">
    <property type="entry name" value="SLL0788 PROTEIN"/>
    <property type="match status" value="1"/>
</dbReference>
<organism evidence="3 4">
    <name type="scientific">Comamonas antarctica</name>
    <dbReference type="NCBI Taxonomy" id="2743470"/>
    <lineage>
        <taxon>Bacteria</taxon>
        <taxon>Pseudomonadati</taxon>
        <taxon>Pseudomonadota</taxon>
        <taxon>Betaproteobacteria</taxon>
        <taxon>Burkholderiales</taxon>
        <taxon>Comamonadaceae</taxon>
        <taxon>Comamonas</taxon>
    </lineage>
</organism>
<dbReference type="Pfam" id="PF03713">
    <property type="entry name" value="DUF305"/>
    <property type="match status" value="1"/>
</dbReference>